<dbReference type="InterPro" id="IPR050278">
    <property type="entry name" value="Serine_Prot_S9B/DPPIV"/>
</dbReference>
<evidence type="ECO:0000256" key="3">
    <source>
        <dbReference type="ARBA" id="ARBA00022670"/>
    </source>
</evidence>
<evidence type="ECO:0000259" key="9">
    <source>
        <dbReference type="Pfam" id="PF00930"/>
    </source>
</evidence>
<dbReference type="AlphaFoldDB" id="A0A1G4KMK0"/>
<gene>
    <name evidence="10" type="ORF">LANO_0H14796G</name>
</gene>
<feature type="domain" description="Dipeptidylpeptidase IV N-terminal" evidence="9">
    <location>
        <begin position="193"/>
        <end position="560"/>
    </location>
</feature>
<sequence>MASYKKRHPSLYLLKTNSSVQFMPSQDFELQPQSEGSQTAGELAPDVERMPNSPSLSFKFHSKRLIVLPLAIVLSWLIVGLSVWQFQSGRVSFSKPTEPDRELAPNRTFSMSNILDGDFSYYDVPFSFISQGGLYQIQDTDPGLYLTVDDSNGTPKYVARQLVDRRFYEDLGGMEFKYRKQEFKVSKLEVSHRLDFAIITSDREKEYRHSSQAYYWLKDIKKSIITPIKPFADDDDLYKLSYARFSPSRNFLYFVYNHNLYIRNVFSKNAMQISFDGSEHISNGKPDWVYEEEVLATDQAVWWAHDDSKLVWARFDDSKVQEETLPIYINDKSYDDFEKISYPKPGTPNPEFSLFSYNVMTGALHVIPQAEENDRILYHAQWLGSNYFMFKDSDRASQIMDVKILDMATFFVSTVRTIDATSYSGWIEKSRDVKVIPAKDSTERKELGYVDVQVDDKGFSHLFYFPTVFSQSGHQLTSGPWEVTGKGIIGYDYGTDAILFLCNSQNRFSQHLFLVPISTNPDGNIQTLQDPKEKDSFYDFEVSLSCRFGVKRYLGPKEPMSDAGDLTSLLQNDQSRAITQLTRNTKMLDDLERYDLPFASQKSLTLDDGVEIDYIETLPFNMASKSKHPLLVHVYGGPGSQTVDSKFAMSLEESLASSEGAVILKIEPRGTGGRGWNYRSFAKGQLGYWEPRDVIATVKEYIKLHAEYVDTERVAIWGWSYGGFVTLKTLELDGGDVFKYGVAVAPVTDWRYYNSIYTERYMGLYESNEDSYLENAVVENVSRFSTVNRFLLMHGSADDNVHLKNMMRLLDKLNLNNVKNYDMNIFPDSEHSIVFHNAGKLIYEKIYYWLKNAFEGNFDHLE</sequence>
<dbReference type="GO" id="GO:0004177">
    <property type="term" value="F:aminopeptidase activity"/>
    <property type="evidence" value="ECO:0007669"/>
    <property type="project" value="UniProtKB-KW"/>
</dbReference>
<dbReference type="GO" id="GO:0008236">
    <property type="term" value="F:serine-type peptidase activity"/>
    <property type="evidence" value="ECO:0007669"/>
    <property type="project" value="UniProtKB-KW"/>
</dbReference>
<dbReference type="Gene3D" id="2.140.10.30">
    <property type="entry name" value="Dipeptidylpeptidase IV, N-terminal domain"/>
    <property type="match status" value="1"/>
</dbReference>
<dbReference type="GO" id="GO:0008239">
    <property type="term" value="F:dipeptidyl-peptidase activity"/>
    <property type="evidence" value="ECO:0007669"/>
    <property type="project" value="TreeGrafter"/>
</dbReference>
<dbReference type="FunFam" id="3.40.50.1820:FF:000003">
    <property type="entry name" value="Dipeptidyl peptidase 4"/>
    <property type="match status" value="1"/>
</dbReference>
<evidence type="ECO:0000259" key="8">
    <source>
        <dbReference type="Pfam" id="PF00326"/>
    </source>
</evidence>
<keyword evidence="7" id="KW-0472">Membrane</keyword>
<evidence type="ECO:0000256" key="2">
    <source>
        <dbReference type="ARBA" id="ARBA00022438"/>
    </source>
</evidence>
<name>A0A1G4KMK0_9SACH</name>
<keyword evidence="5" id="KW-0720">Serine protease</keyword>
<dbReference type="Pfam" id="PF00930">
    <property type="entry name" value="DPPIV_N"/>
    <property type="match status" value="1"/>
</dbReference>
<dbReference type="Pfam" id="PF00326">
    <property type="entry name" value="Peptidase_S9"/>
    <property type="match status" value="1"/>
</dbReference>
<dbReference type="PANTHER" id="PTHR11731:SF160">
    <property type="entry name" value="DIPEPTIDYL AMINOPEPTIDASE A"/>
    <property type="match status" value="1"/>
</dbReference>
<keyword evidence="7" id="KW-1133">Transmembrane helix</keyword>
<comment type="similarity">
    <text evidence="1">Belongs to the peptidase S9B family.</text>
</comment>
<evidence type="ECO:0000313" key="11">
    <source>
        <dbReference type="Proteomes" id="UP000189911"/>
    </source>
</evidence>
<keyword evidence="11" id="KW-1185">Reference proteome</keyword>
<dbReference type="EMBL" id="LT598447">
    <property type="protein sequence ID" value="SCV05770.1"/>
    <property type="molecule type" value="Genomic_DNA"/>
</dbReference>
<dbReference type="InterPro" id="IPR001375">
    <property type="entry name" value="Peptidase_S9_cat"/>
</dbReference>
<evidence type="ECO:0000256" key="5">
    <source>
        <dbReference type="ARBA" id="ARBA00022825"/>
    </source>
</evidence>
<proteinExistence type="inferred from homology"/>
<accession>A0A1G4KMK0</accession>
<organism evidence="10 11">
    <name type="scientific">Lachancea nothofagi CBS 11611</name>
    <dbReference type="NCBI Taxonomy" id="1266666"/>
    <lineage>
        <taxon>Eukaryota</taxon>
        <taxon>Fungi</taxon>
        <taxon>Dikarya</taxon>
        <taxon>Ascomycota</taxon>
        <taxon>Saccharomycotina</taxon>
        <taxon>Saccharomycetes</taxon>
        <taxon>Saccharomycetales</taxon>
        <taxon>Saccharomycetaceae</taxon>
        <taxon>Lachancea</taxon>
    </lineage>
</organism>
<evidence type="ECO:0000256" key="4">
    <source>
        <dbReference type="ARBA" id="ARBA00022801"/>
    </source>
</evidence>
<evidence type="ECO:0000256" key="7">
    <source>
        <dbReference type="SAM" id="Phobius"/>
    </source>
</evidence>
<reference evidence="11" key="1">
    <citation type="submission" date="2016-03" db="EMBL/GenBank/DDBJ databases">
        <authorList>
            <person name="Devillers Hugo."/>
        </authorList>
    </citation>
    <scope>NUCLEOTIDE SEQUENCE [LARGE SCALE GENOMIC DNA]</scope>
</reference>
<feature type="transmembrane region" description="Helical" evidence="7">
    <location>
        <begin position="65"/>
        <end position="86"/>
    </location>
</feature>
<evidence type="ECO:0000256" key="1">
    <source>
        <dbReference type="ARBA" id="ARBA00006150"/>
    </source>
</evidence>
<keyword evidence="4" id="KW-0378">Hydrolase</keyword>
<dbReference type="OrthoDB" id="16520at2759"/>
<dbReference type="Gene3D" id="3.40.50.1820">
    <property type="entry name" value="alpha/beta hydrolase"/>
    <property type="match status" value="1"/>
</dbReference>
<evidence type="ECO:0000313" key="10">
    <source>
        <dbReference type="EMBL" id="SCV05770.1"/>
    </source>
</evidence>
<evidence type="ECO:0000256" key="6">
    <source>
        <dbReference type="ARBA" id="ARBA00023180"/>
    </source>
</evidence>
<keyword evidence="6" id="KW-0325">Glycoprotein</keyword>
<dbReference type="GO" id="GO:0005886">
    <property type="term" value="C:plasma membrane"/>
    <property type="evidence" value="ECO:0007669"/>
    <property type="project" value="TreeGrafter"/>
</dbReference>
<keyword evidence="2" id="KW-0031">Aminopeptidase</keyword>
<keyword evidence="7" id="KW-0812">Transmembrane</keyword>
<dbReference type="InterPro" id="IPR029058">
    <property type="entry name" value="AB_hydrolase_fold"/>
</dbReference>
<dbReference type="SUPFAM" id="SSF82171">
    <property type="entry name" value="DPP6 N-terminal domain-like"/>
    <property type="match status" value="1"/>
</dbReference>
<dbReference type="GO" id="GO:0006508">
    <property type="term" value="P:proteolysis"/>
    <property type="evidence" value="ECO:0007669"/>
    <property type="project" value="UniProtKB-KW"/>
</dbReference>
<dbReference type="SUPFAM" id="SSF53474">
    <property type="entry name" value="alpha/beta-Hydrolases"/>
    <property type="match status" value="1"/>
</dbReference>
<dbReference type="Proteomes" id="UP000189911">
    <property type="component" value="Chromosome H"/>
</dbReference>
<dbReference type="PANTHER" id="PTHR11731">
    <property type="entry name" value="PROTEASE FAMILY S9B,C DIPEPTIDYL-PEPTIDASE IV-RELATED"/>
    <property type="match status" value="1"/>
</dbReference>
<dbReference type="InterPro" id="IPR002469">
    <property type="entry name" value="Peptidase_S9B_N"/>
</dbReference>
<keyword evidence="3" id="KW-0645">Protease</keyword>
<feature type="domain" description="Peptidase S9 prolyl oligopeptidase catalytic" evidence="8">
    <location>
        <begin position="650"/>
        <end position="855"/>
    </location>
</feature>
<protein>
    <submittedName>
        <fullName evidence="10">LANO_0H14796g1_1</fullName>
    </submittedName>
</protein>